<organism evidence="3 4">
    <name type="scientific">Tetrapyrgos nigripes</name>
    <dbReference type="NCBI Taxonomy" id="182062"/>
    <lineage>
        <taxon>Eukaryota</taxon>
        <taxon>Fungi</taxon>
        <taxon>Dikarya</taxon>
        <taxon>Basidiomycota</taxon>
        <taxon>Agaricomycotina</taxon>
        <taxon>Agaricomycetes</taxon>
        <taxon>Agaricomycetidae</taxon>
        <taxon>Agaricales</taxon>
        <taxon>Marasmiineae</taxon>
        <taxon>Marasmiaceae</taxon>
        <taxon>Tetrapyrgos</taxon>
    </lineage>
</organism>
<keyword evidence="4" id="KW-1185">Reference proteome</keyword>
<dbReference type="PANTHER" id="PTHR10622">
    <property type="entry name" value="HET DOMAIN-CONTAINING PROTEIN"/>
    <property type="match status" value="1"/>
</dbReference>
<name>A0A8H5GQ01_9AGAR</name>
<protein>
    <recommendedName>
        <fullName evidence="2">Heterokaryon incompatibility domain-containing protein</fullName>
    </recommendedName>
</protein>
<gene>
    <name evidence="3" type="ORF">D9758_002973</name>
</gene>
<feature type="compositionally biased region" description="Low complexity" evidence="1">
    <location>
        <begin position="27"/>
        <end position="44"/>
    </location>
</feature>
<evidence type="ECO:0000256" key="1">
    <source>
        <dbReference type="SAM" id="MobiDB-lite"/>
    </source>
</evidence>
<evidence type="ECO:0000259" key="2">
    <source>
        <dbReference type="Pfam" id="PF06985"/>
    </source>
</evidence>
<dbReference type="Proteomes" id="UP000559256">
    <property type="component" value="Unassembled WGS sequence"/>
</dbReference>
<dbReference type="PANTHER" id="PTHR10622:SF10">
    <property type="entry name" value="HET DOMAIN-CONTAINING PROTEIN"/>
    <property type="match status" value="1"/>
</dbReference>
<dbReference type="EMBL" id="JAACJM010000014">
    <property type="protein sequence ID" value="KAF5368897.1"/>
    <property type="molecule type" value="Genomic_DNA"/>
</dbReference>
<comment type="caution">
    <text evidence="3">The sequence shown here is derived from an EMBL/GenBank/DDBJ whole genome shotgun (WGS) entry which is preliminary data.</text>
</comment>
<dbReference type="Pfam" id="PF06985">
    <property type="entry name" value="HET"/>
    <property type="match status" value="1"/>
</dbReference>
<reference evidence="3 4" key="1">
    <citation type="journal article" date="2020" name="ISME J.">
        <title>Uncovering the hidden diversity of litter-decomposition mechanisms in mushroom-forming fungi.</title>
        <authorList>
            <person name="Floudas D."/>
            <person name="Bentzer J."/>
            <person name="Ahren D."/>
            <person name="Johansson T."/>
            <person name="Persson P."/>
            <person name="Tunlid A."/>
        </authorList>
    </citation>
    <scope>NUCLEOTIDE SEQUENCE [LARGE SCALE GENOMIC DNA]</scope>
    <source>
        <strain evidence="3 4">CBS 291.85</strain>
    </source>
</reference>
<evidence type="ECO:0000313" key="4">
    <source>
        <dbReference type="Proteomes" id="UP000559256"/>
    </source>
</evidence>
<accession>A0A8H5GQ01</accession>
<proteinExistence type="predicted"/>
<dbReference type="AlphaFoldDB" id="A0A8H5GQ01"/>
<evidence type="ECO:0000313" key="3">
    <source>
        <dbReference type="EMBL" id="KAF5368897.1"/>
    </source>
</evidence>
<dbReference type="OrthoDB" id="5428863at2759"/>
<feature type="region of interest" description="Disordered" evidence="1">
    <location>
        <begin position="27"/>
        <end position="47"/>
    </location>
</feature>
<sequence>MLHHSVGISARHNLICSLQSMSLSNMTTSPSLSLPTPKSPTLSTDLDPLRKRTHPRRFINALTCSLDEFPSDGSVRHYAILSHCWVPGQEVSYQEMLELSRDDTHPSRAKFGFQKISNACAQALQDGHHYIWVDTCCIDDGNHAHKSQDINSMFDYYANSDVCYVYLHDIHRKGLHSVDTDVDISQSKWFSRGWTLQELVAPSKVKFFTEDWRHYHIDSQRGVSLTEAHRIQGLWGISVEVLTGSRKLQDIGLKERMSWSIKRSTTVEEDRAYCLLGLLGVVMETRDREGVESAFGRLSSVLYEAYGHEMREYIGPGKAGNGRALMQFMESTYNENKALTFKYMKRSNGPCQLTRIWPDSASYML</sequence>
<dbReference type="InterPro" id="IPR010730">
    <property type="entry name" value="HET"/>
</dbReference>
<feature type="domain" description="Heterokaryon incompatibility" evidence="2">
    <location>
        <begin position="78"/>
        <end position="173"/>
    </location>
</feature>